<evidence type="ECO:0000313" key="2">
    <source>
        <dbReference type="Proteomes" id="UP000005237"/>
    </source>
</evidence>
<organism evidence="1 2">
    <name type="scientific">Caenorhabditis japonica</name>
    <dbReference type="NCBI Taxonomy" id="281687"/>
    <lineage>
        <taxon>Eukaryota</taxon>
        <taxon>Metazoa</taxon>
        <taxon>Ecdysozoa</taxon>
        <taxon>Nematoda</taxon>
        <taxon>Chromadorea</taxon>
        <taxon>Rhabditida</taxon>
        <taxon>Rhabditina</taxon>
        <taxon>Rhabditomorpha</taxon>
        <taxon>Rhabditoidea</taxon>
        <taxon>Rhabditidae</taxon>
        <taxon>Peloderinae</taxon>
        <taxon>Caenorhabditis</taxon>
    </lineage>
</organism>
<name>A0A8R1IRU9_CAEJA</name>
<evidence type="ECO:0000313" key="1">
    <source>
        <dbReference type="EnsemblMetazoa" id="CJA37097.1"/>
    </source>
</evidence>
<protein>
    <submittedName>
        <fullName evidence="1">Uncharacterized protein</fullName>
    </submittedName>
</protein>
<sequence>MYTTNRTVITDHVNLRSLRYDASQRHVPIIISRPSLPDAFLLLITPFSHSVSFSHYLPFLTFFLLLPKRSKVNEE</sequence>
<keyword evidence="2" id="KW-1185">Reference proteome</keyword>
<reference evidence="2" key="1">
    <citation type="submission" date="2010-08" db="EMBL/GenBank/DDBJ databases">
        <authorList>
            <consortium name="Caenorhabditis japonica Sequencing Consortium"/>
            <person name="Wilson R.K."/>
        </authorList>
    </citation>
    <scope>NUCLEOTIDE SEQUENCE [LARGE SCALE GENOMIC DNA]</scope>
    <source>
        <strain evidence="2">DF5081</strain>
    </source>
</reference>
<proteinExistence type="predicted"/>
<reference evidence="1" key="2">
    <citation type="submission" date="2022-06" db="UniProtKB">
        <authorList>
            <consortium name="EnsemblMetazoa"/>
        </authorList>
    </citation>
    <scope>IDENTIFICATION</scope>
    <source>
        <strain evidence="1">DF5081</strain>
    </source>
</reference>
<dbReference type="AlphaFoldDB" id="A0A8R1IRU9"/>
<accession>A0A8R1IRU9</accession>
<dbReference type="EnsemblMetazoa" id="CJA37097.1">
    <property type="protein sequence ID" value="CJA37097.1"/>
    <property type="gene ID" value="WBGene00212944"/>
</dbReference>
<dbReference type="Proteomes" id="UP000005237">
    <property type="component" value="Unassembled WGS sequence"/>
</dbReference>